<sequence>MKKPAAVHSQSPSIAASLKPKQAAKRGGKARRGSGLASSAGWTSVDIGEDFLLGAEEGGFAGLEVLEDPSLLDPALLKVT</sequence>
<name>A0A699ZHN8_HAELA</name>
<dbReference type="Proteomes" id="UP000485058">
    <property type="component" value="Unassembled WGS sequence"/>
</dbReference>
<gene>
    <name evidence="2" type="ORF">HaLaN_11339</name>
</gene>
<accession>A0A699ZHN8</accession>
<feature type="compositionally biased region" description="Basic residues" evidence="1">
    <location>
        <begin position="22"/>
        <end position="32"/>
    </location>
</feature>
<comment type="caution">
    <text evidence="2">The sequence shown here is derived from an EMBL/GenBank/DDBJ whole genome shotgun (WGS) entry which is preliminary data.</text>
</comment>
<reference evidence="2 3" key="1">
    <citation type="submission" date="2020-02" db="EMBL/GenBank/DDBJ databases">
        <title>Draft genome sequence of Haematococcus lacustris strain NIES-144.</title>
        <authorList>
            <person name="Morimoto D."/>
            <person name="Nakagawa S."/>
            <person name="Yoshida T."/>
            <person name="Sawayama S."/>
        </authorList>
    </citation>
    <scope>NUCLEOTIDE SEQUENCE [LARGE SCALE GENOMIC DNA]</scope>
    <source>
        <strain evidence="2 3">NIES-144</strain>
    </source>
</reference>
<organism evidence="2 3">
    <name type="scientific">Haematococcus lacustris</name>
    <name type="common">Green alga</name>
    <name type="synonym">Haematococcus pluvialis</name>
    <dbReference type="NCBI Taxonomy" id="44745"/>
    <lineage>
        <taxon>Eukaryota</taxon>
        <taxon>Viridiplantae</taxon>
        <taxon>Chlorophyta</taxon>
        <taxon>core chlorophytes</taxon>
        <taxon>Chlorophyceae</taxon>
        <taxon>CS clade</taxon>
        <taxon>Chlamydomonadales</taxon>
        <taxon>Haematococcaceae</taxon>
        <taxon>Haematococcus</taxon>
    </lineage>
</organism>
<protein>
    <submittedName>
        <fullName evidence="2">Uncharacterized protein</fullName>
    </submittedName>
</protein>
<dbReference type="EMBL" id="BLLF01000814">
    <property type="protein sequence ID" value="GFH15162.1"/>
    <property type="molecule type" value="Genomic_DNA"/>
</dbReference>
<proteinExistence type="predicted"/>
<evidence type="ECO:0000313" key="2">
    <source>
        <dbReference type="EMBL" id="GFH15162.1"/>
    </source>
</evidence>
<feature type="region of interest" description="Disordered" evidence="1">
    <location>
        <begin position="1"/>
        <end position="41"/>
    </location>
</feature>
<evidence type="ECO:0000313" key="3">
    <source>
        <dbReference type="Proteomes" id="UP000485058"/>
    </source>
</evidence>
<dbReference type="AlphaFoldDB" id="A0A699ZHN8"/>
<evidence type="ECO:0000256" key="1">
    <source>
        <dbReference type="SAM" id="MobiDB-lite"/>
    </source>
</evidence>
<keyword evidence="3" id="KW-1185">Reference proteome</keyword>